<evidence type="ECO:0008006" key="3">
    <source>
        <dbReference type="Google" id="ProtNLM"/>
    </source>
</evidence>
<evidence type="ECO:0000313" key="1">
    <source>
        <dbReference type="EMBL" id="MDR7385197.1"/>
    </source>
</evidence>
<dbReference type="SUPFAM" id="SSF55166">
    <property type="entry name" value="Hedgehog/DD-peptidase"/>
    <property type="match status" value="1"/>
</dbReference>
<dbReference type="RefSeq" id="WP_274997273.1">
    <property type="nucleotide sequence ID" value="NZ_JAJQQP010000015.1"/>
</dbReference>
<dbReference type="Gene3D" id="3.30.1380.10">
    <property type="match status" value="1"/>
</dbReference>
<organism evidence="1 2">
    <name type="scientific">Promicromonospora iranensis</name>
    <dbReference type="NCBI Taxonomy" id="1105144"/>
    <lineage>
        <taxon>Bacteria</taxon>
        <taxon>Bacillati</taxon>
        <taxon>Actinomycetota</taxon>
        <taxon>Actinomycetes</taxon>
        <taxon>Micrococcales</taxon>
        <taxon>Promicromonosporaceae</taxon>
        <taxon>Promicromonospora</taxon>
    </lineage>
</organism>
<sequence>MATYAGKTYTNGNVPASILAPLDGDNYGNAVLRLDAAESYNRARAEVKAKTGVVLTVRGWNRSYAEQVTFYLQRHRRAGAGDRVCCYWNGVPYVFTGTAHAAPPGTSNHGWGLAVDVVDFGGVGNFSHPRRVASIAILKKHGWTDDEGRGSIREPWHLVYNPAKDTQKNATPTLIPASTGGFMADLTEKQQRQMFHNVNQTEEVVRRLEEDMEARREADLKHQRASAARERLLVEGMKTLAGSVGVDPKTIERLLADAFKNITITLSTEA</sequence>
<dbReference type="CDD" id="cd14814">
    <property type="entry name" value="Peptidase_M15"/>
    <property type="match status" value="1"/>
</dbReference>
<dbReference type="Proteomes" id="UP001183585">
    <property type="component" value="Unassembled WGS sequence"/>
</dbReference>
<keyword evidence="2" id="KW-1185">Reference proteome</keyword>
<evidence type="ECO:0000313" key="2">
    <source>
        <dbReference type="Proteomes" id="UP001183585"/>
    </source>
</evidence>
<dbReference type="EMBL" id="JAVDYE010000001">
    <property type="protein sequence ID" value="MDR7385197.1"/>
    <property type="molecule type" value="Genomic_DNA"/>
</dbReference>
<accession>A0ABU2CV31</accession>
<protein>
    <recommendedName>
        <fullName evidence="3">D-alanyl-D-alanine carboxypeptidase-like protein</fullName>
    </recommendedName>
</protein>
<dbReference type="InterPro" id="IPR009045">
    <property type="entry name" value="Zn_M74/Hedgehog-like"/>
</dbReference>
<gene>
    <name evidence="1" type="ORF">J2S48_004712</name>
</gene>
<comment type="caution">
    <text evidence="1">The sequence shown here is derived from an EMBL/GenBank/DDBJ whole genome shotgun (WGS) entry which is preliminary data.</text>
</comment>
<reference evidence="1 2" key="1">
    <citation type="submission" date="2023-07" db="EMBL/GenBank/DDBJ databases">
        <title>Sequencing the genomes of 1000 actinobacteria strains.</title>
        <authorList>
            <person name="Klenk H.-P."/>
        </authorList>
    </citation>
    <scope>NUCLEOTIDE SEQUENCE [LARGE SCALE GENOMIC DNA]</scope>
    <source>
        <strain evidence="1 2">DSM 45554</strain>
    </source>
</reference>
<name>A0ABU2CV31_9MICO</name>
<proteinExistence type="predicted"/>